<dbReference type="STRING" id="909613.UO65_5561"/>
<dbReference type="EMBL" id="AYXG01000216">
    <property type="protein sequence ID" value="EWC59134.1"/>
    <property type="molecule type" value="Genomic_DNA"/>
</dbReference>
<dbReference type="eggNOG" id="COG1316">
    <property type="taxonomic scope" value="Bacteria"/>
</dbReference>
<comment type="similarity">
    <text evidence="1">Belongs to the LytR/CpsA/Psr (LCP) family.</text>
</comment>
<dbReference type="Proteomes" id="UP000019277">
    <property type="component" value="Unassembled WGS sequence"/>
</dbReference>
<organism evidence="3 4">
    <name type="scientific">Actinokineospora spheciospongiae</name>
    <dbReference type="NCBI Taxonomy" id="909613"/>
    <lineage>
        <taxon>Bacteria</taxon>
        <taxon>Bacillati</taxon>
        <taxon>Actinomycetota</taxon>
        <taxon>Actinomycetes</taxon>
        <taxon>Pseudonocardiales</taxon>
        <taxon>Pseudonocardiaceae</taxon>
        <taxon>Actinokineospora</taxon>
    </lineage>
</organism>
<sequence>MTVFVRLLVAVAAVAVVAGLGVGWVVSSAFTDGVATLPGDTLSGLADRPAEEPGDPLTILLIGSDERTGEDAGSGVTGQRADTIMVLRVAADDSRIDVVSIPRDSWVPLPGHGEAKANASLAYGGVPMTAGLVEGLTGWRLDHVVLVDFTAVREITTHLGGVTVQNPFETTDPRTGTTFAQGQITVAGDDALTWVRQRQGLDRGDLDRIDRQQQLLQAVVDELLTPDTLADPARLRLVLTALGSHVALDADLTGPELPRVAGRVAAVPDDQRHFHTAKTDGSARSADGQEYLVLDKQDLLALCADITAGKDPA</sequence>
<dbReference type="InterPro" id="IPR004474">
    <property type="entry name" value="LytR_CpsA_psr"/>
</dbReference>
<dbReference type="InterPro" id="IPR050922">
    <property type="entry name" value="LytR/CpsA/Psr_CW_biosynth"/>
</dbReference>
<dbReference type="NCBIfam" id="TIGR00350">
    <property type="entry name" value="lytR_cpsA_psr"/>
    <property type="match status" value="1"/>
</dbReference>
<comment type="caution">
    <text evidence="3">The sequence shown here is derived from an EMBL/GenBank/DDBJ whole genome shotgun (WGS) entry which is preliminary data.</text>
</comment>
<keyword evidence="4" id="KW-1185">Reference proteome</keyword>
<proteinExistence type="inferred from homology"/>
<evidence type="ECO:0000313" key="4">
    <source>
        <dbReference type="Proteomes" id="UP000019277"/>
    </source>
</evidence>
<accession>W7IYN2</accession>
<reference evidence="3 4" key="1">
    <citation type="journal article" date="2014" name="Genome Announc.">
        <title>Draft Genome Sequence of the Antitrypanosomally Active Sponge-Associated Bacterium Actinokineospora sp. Strain EG49.</title>
        <authorList>
            <person name="Harjes J."/>
            <person name="Ryu T."/>
            <person name="Abdelmohsen U.R."/>
            <person name="Moitinho-Silva L."/>
            <person name="Horn H."/>
            <person name="Ravasi T."/>
            <person name="Hentschel U."/>
        </authorList>
    </citation>
    <scope>NUCLEOTIDE SEQUENCE [LARGE SCALE GENOMIC DNA]</scope>
    <source>
        <strain evidence="3 4">EG49</strain>
    </source>
</reference>
<evidence type="ECO:0000256" key="1">
    <source>
        <dbReference type="ARBA" id="ARBA00006068"/>
    </source>
</evidence>
<dbReference type="PANTHER" id="PTHR33392">
    <property type="entry name" value="POLYISOPRENYL-TEICHOIC ACID--PEPTIDOGLYCAN TEICHOIC ACID TRANSFERASE TAGU"/>
    <property type="match status" value="1"/>
</dbReference>
<evidence type="ECO:0000259" key="2">
    <source>
        <dbReference type="Pfam" id="PF03816"/>
    </source>
</evidence>
<dbReference type="PANTHER" id="PTHR33392:SF6">
    <property type="entry name" value="POLYISOPRENYL-TEICHOIC ACID--PEPTIDOGLYCAN TEICHOIC ACID TRANSFERASE TAGU"/>
    <property type="match status" value="1"/>
</dbReference>
<dbReference type="Pfam" id="PF03816">
    <property type="entry name" value="LytR_cpsA_psr"/>
    <property type="match status" value="1"/>
</dbReference>
<name>W7IYN2_9PSEU</name>
<feature type="domain" description="Cell envelope-related transcriptional attenuator" evidence="2">
    <location>
        <begin position="80"/>
        <end position="223"/>
    </location>
</feature>
<gene>
    <name evidence="3" type="ORF">UO65_5561</name>
</gene>
<dbReference type="AlphaFoldDB" id="W7IYN2"/>
<protein>
    <submittedName>
        <fullName evidence="3">Cell envelope-associated transcriptional attenuator LytR-CpsA-Psr</fullName>
    </submittedName>
</protein>
<dbReference type="Gene3D" id="3.40.630.190">
    <property type="entry name" value="LCP protein"/>
    <property type="match status" value="1"/>
</dbReference>
<evidence type="ECO:0000313" key="3">
    <source>
        <dbReference type="EMBL" id="EWC59134.1"/>
    </source>
</evidence>